<accession>A0A316V2V7</accession>
<dbReference type="STRING" id="1569628.A0A316V2V7"/>
<feature type="compositionally biased region" description="Basic and acidic residues" evidence="1">
    <location>
        <begin position="145"/>
        <end position="158"/>
    </location>
</feature>
<feature type="domain" description="SERRATE/Ars2 N-terminal" evidence="2">
    <location>
        <begin position="196"/>
        <end position="278"/>
    </location>
</feature>
<feature type="region of interest" description="Disordered" evidence="1">
    <location>
        <begin position="440"/>
        <end position="460"/>
    </location>
</feature>
<feature type="compositionally biased region" description="Pro residues" evidence="1">
    <location>
        <begin position="868"/>
        <end position="878"/>
    </location>
</feature>
<feature type="region of interest" description="Disordered" evidence="1">
    <location>
        <begin position="1"/>
        <end position="170"/>
    </location>
</feature>
<feature type="compositionally biased region" description="Pro residues" evidence="1">
    <location>
        <begin position="820"/>
        <end position="842"/>
    </location>
</feature>
<dbReference type="PANTHER" id="PTHR13165:SF0">
    <property type="entry name" value="SERRATE RNA EFFECTOR MOLECULE HOMOLOG"/>
    <property type="match status" value="1"/>
</dbReference>
<proteinExistence type="predicted"/>
<organism evidence="3 4">
    <name type="scientific">Jaminaea rosea</name>
    <dbReference type="NCBI Taxonomy" id="1569628"/>
    <lineage>
        <taxon>Eukaryota</taxon>
        <taxon>Fungi</taxon>
        <taxon>Dikarya</taxon>
        <taxon>Basidiomycota</taxon>
        <taxon>Ustilaginomycotina</taxon>
        <taxon>Exobasidiomycetes</taxon>
        <taxon>Microstromatales</taxon>
        <taxon>Microstromatales incertae sedis</taxon>
        <taxon>Jaminaea</taxon>
    </lineage>
</organism>
<evidence type="ECO:0000313" key="3">
    <source>
        <dbReference type="EMBL" id="PWN29765.1"/>
    </source>
</evidence>
<protein>
    <recommendedName>
        <fullName evidence="2">SERRATE/Ars2 N-terminal domain-containing protein</fullName>
    </recommendedName>
</protein>
<evidence type="ECO:0000256" key="1">
    <source>
        <dbReference type="SAM" id="MobiDB-lite"/>
    </source>
</evidence>
<feature type="compositionally biased region" description="Gly residues" evidence="1">
    <location>
        <begin position="899"/>
        <end position="908"/>
    </location>
</feature>
<evidence type="ECO:0000313" key="4">
    <source>
        <dbReference type="Proteomes" id="UP000245884"/>
    </source>
</evidence>
<gene>
    <name evidence="3" type="ORF">BDZ90DRAFT_226006</name>
</gene>
<sequence>MSYWRGDDDPYARQRSPPASRYDYRAEPPSRSPDYTRGAAPERGAPVYGRGARSPSPYAGYDRYRTSRSPYSSRYPAAPVDRDPYDRYDRYDREREVVGGAPPPRGYGDYDRERERDRDRYAAPEERYQRRPPPASGEEYYGGGGRDREPPPRRRPPVEEVGPIPDPLESPALLPFKQFAHVHRARQAALNPSSSSSDLSTQEMFNLYKQYKIVYTARSARRFWEEKRDLPFFLEKYGLGDVEVERRQSRRRQGRHGRKQKWLEELSSGAIDGVAFEQHFPSIAESKAAGAGSQDSTIFSRSGEPIKLTSDALPIDPCPEQLLVMRIPPECSRGAIEEELATMDGFRYLALGEAHANKAYFAIGWAQFETDQNAADARQKMMDSNVVQRYKLQLDLALRGVQVKFRSAPSGAGRLQRLATDLRQAKELVRWLEAEDREQLWPTGEESPPLDEAGRSANATDASAEIGRKVFEAMGMTRYYEADGSELEDDVLRSIADNERLLDSESFKAAVRSTIKKQLDLHLDLLREVYHCDYYSSTICDFSEELVRRARAHYRRMYPAGESEAEREGRQEAGGGTEESLNVGEEQWAENLDRKHALLLSLPSSDIAEHGGVDLDKLMLDLATPFARQDGEEKHRCVVQVVNPAHEKALAEGMAADEPGVPPPTKTCDKLFRALVFVQKHVCNKHRDIIEGELGEGRKADIKYLNNYIRDPTRIMPPLSGSLVAAVNEREARGAGGRPNGHGHGYSQSHNFMAATHSWDDPAGLSAGDGGRMGLIRMGPSTVVPGGGGRKRRRSHSPPPGLHRRDSRRGAPGGLEDRMAPPPLGGPPPIHLAPGMGAPPPLHLRLGGLVENGGGSNGFADPDAPALPAEPLPPAPRPLDPRAARGRDMRSYQDLDTSGGPGAGGDGAGEVMELEY</sequence>
<dbReference type="Proteomes" id="UP000245884">
    <property type="component" value="Unassembled WGS sequence"/>
</dbReference>
<dbReference type="Pfam" id="PF12066">
    <property type="entry name" value="SERRATE_Ars2_N"/>
    <property type="match status" value="1"/>
</dbReference>
<dbReference type="GeneID" id="37026514"/>
<dbReference type="InterPro" id="IPR021933">
    <property type="entry name" value="SERRATE/Ars2_N"/>
</dbReference>
<feature type="compositionally biased region" description="Basic and acidic residues" evidence="1">
    <location>
        <begin position="1"/>
        <end position="12"/>
    </location>
</feature>
<name>A0A316V2V7_9BASI</name>
<feature type="compositionally biased region" description="Basic and acidic residues" evidence="1">
    <location>
        <begin position="879"/>
        <end position="893"/>
    </location>
</feature>
<evidence type="ECO:0000259" key="2">
    <source>
        <dbReference type="Pfam" id="PF12066"/>
    </source>
</evidence>
<feature type="compositionally biased region" description="Low complexity" evidence="1">
    <location>
        <begin position="858"/>
        <end position="867"/>
    </location>
</feature>
<feature type="region of interest" description="Disordered" evidence="1">
    <location>
        <begin position="559"/>
        <end position="581"/>
    </location>
</feature>
<keyword evidence="4" id="KW-1185">Reference proteome</keyword>
<dbReference type="RefSeq" id="XP_025364377.1">
    <property type="nucleotide sequence ID" value="XM_025504691.1"/>
</dbReference>
<feature type="region of interest" description="Disordered" evidence="1">
    <location>
        <begin position="763"/>
        <end position="916"/>
    </location>
</feature>
<dbReference type="AlphaFoldDB" id="A0A316V2V7"/>
<dbReference type="EMBL" id="KZ819663">
    <property type="protein sequence ID" value="PWN29765.1"/>
    <property type="molecule type" value="Genomic_DNA"/>
</dbReference>
<dbReference type="PANTHER" id="PTHR13165">
    <property type="entry name" value="ARSENITE-RESISTANCE PROTEIN 2"/>
    <property type="match status" value="1"/>
</dbReference>
<feature type="compositionally biased region" description="Basic and acidic residues" evidence="1">
    <location>
        <begin position="80"/>
        <end position="97"/>
    </location>
</feature>
<dbReference type="OrthoDB" id="342064at2759"/>
<dbReference type="InterPro" id="IPR039727">
    <property type="entry name" value="SE/Ars2"/>
</dbReference>
<reference evidence="3 4" key="1">
    <citation type="journal article" date="2018" name="Mol. Biol. Evol.">
        <title>Broad Genomic Sampling Reveals a Smut Pathogenic Ancestry of the Fungal Clade Ustilaginomycotina.</title>
        <authorList>
            <person name="Kijpornyongpan T."/>
            <person name="Mondo S.J."/>
            <person name="Barry K."/>
            <person name="Sandor L."/>
            <person name="Lee J."/>
            <person name="Lipzen A."/>
            <person name="Pangilinan J."/>
            <person name="LaButti K."/>
            <person name="Hainaut M."/>
            <person name="Henrissat B."/>
            <person name="Grigoriev I.V."/>
            <person name="Spatafora J.W."/>
            <person name="Aime M.C."/>
        </authorList>
    </citation>
    <scope>NUCLEOTIDE SEQUENCE [LARGE SCALE GENOMIC DNA]</scope>
    <source>
        <strain evidence="3 4">MCA 5214</strain>
    </source>
</reference>
<feature type="compositionally biased region" description="Basic and acidic residues" evidence="1">
    <location>
        <begin position="108"/>
        <end position="129"/>
    </location>
</feature>
<dbReference type="GO" id="GO:0016604">
    <property type="term" value="C:nuclear body"/>
    <property type="evidence" value="ECO:0007669"/>
    <property type="project" value="TreeGrafter"/>
</dbReference>